<keyword evidence="2" id="KW-1185">Reference proteome</keyword>
<dbReference type="EMBL" id="BLYJ01000039">
    <property type="protein sequence ID" value="GFO89245.1"/>
    <property type="molecule type" value="Genomic_DNA"/>
</dbReference>
<name>A0ABQ1E2S7_9FIRM</name>
<sequence>MDADEWIDFPCGLAYNKIVEITQNSSRNNTYYELRYRTGDFFHA</sequence>
<proteinExistence type="predicted"/>
<evidence type="ECO:0000313" key="1">
    <source>
        <dbReference type="EMBL" id="GFO89245.1"/>
    </source>
</evidence>
<dbReference type="Proteomes" id="UP000620147">
    <property type="component" value="Unassembled WGS sequence"/>
</dbReference>
<evidence type="ECO:0000313" key="2">
    <source>
        <dbReference type="Proteomes" id="UP000620147"/>
    </source>
</evidence>
<gene>
    <name evidence="1" type="ORF">BUFA31_24090</name>
</gene>
<protein>
    <submittedName>
        <fullName evidence="1">Uncharacterized protein</fullName>
    </submittedName>
</protein>
<comment type="caution">
    <text evidence="1">The sequence shown here is derived from an EMBL/GenBank/DDBJ whole genome shotgun (WGS) entry which is preliminary data.</text>
</comment>
<organism evidence="1 2">
    <name type="scientific">Butyricicoccus faecihominis</name>
    <dbReference type="NCBI Taxonomy" id="1712515"/>
    <lineage>
        <taxon>Bacteria</taxon>
        <taxon>Bacillati</taxon>
        <taxon>Bacillota</taxon>
        <taxon>Clostridia</taxon>
        <taxon>Eubacteriales</taxon>
        <taxon>Butyricicoccaceae</taxon>
        <taxon>Butyricicoccus</taxon>
    </lineage>
</organism>
<accession>A0ABQ1E2S7</accession>
<reference evidence="1 2" key="1">
    <citation type="submission" date="2020-06" db="EMBL/GenBank/DDBJ databases">
        <title>Characterization of fructooligosaccharide metabolism and fructooligosaccharide-degrading enzymes in human commensal butyrate producers.</title>
        <authorList>
            <person name="Tanno H."/>
            <person name="Fujii T."/>
            <person name="Hirano K."/>
            <person name="Maeno S."/>
            <person name="Tonozuka T."/>
            <person name="Sakamoto M."/>
            <person name="Ohkuma M."/>
            <person name="Tochio T."/>
            <person name="Endo A."/>
        </authorList>
    </citation>
    <scope>NUCLEOTIDE SEQUENCE [LARGE SCALE GENOMIC DNA]</scope>
    <source>
        <strain evidence="1 2">JCM 31056</strain>
    </source>
</reference>